<dbReference type="CDD" id="cd01217">
    <property type="entry name" value="PTB_CG12581"/>
    <property type="match status" value="1"/>
</dbReference>
<evidence type="ECO:0000313" key="4">
    <source>
        <dbReference type="Proteomes" id="UP000218231"/>
    </source>
</evidence>
<sequence length="556" mass="61688">MVLPLCRCRVLYIGSAVPTITKDGLQGIQQPLKERYPIEDTPETRGIDSWLSVWSNGILLEYIEGDKKSETNFWPINTLHYCAAVRFVNISGYAIEGGGERFLPLDSPFANIPDSPHPPIFAAMMRRTTGVKVLECHGFICTNSKAANALVRCCFHAYADSIYLKMEDKIPGLKAIKEGPSGERSPGSPESDIDNRSLEAGEDHVDQRPPHRTWERRQQDGEYDSVSISSSMVRGQKKAASETGRGALVPYIDGPPLRRAGSDIDLAFRERGPQLRGPPPHGGPMPPFPPPGGFPFPHMLGPPPPGMRGPFPPPPPHMMRHPPHPAFFHPPPPHMFPVPPHMRGRFPPPPPPFFPHHFGPHPRGGHPMFCPPPPFGMPPPFNRPTTPEGPIITGPESVYGTMRRNAYEEPAYVATGHGLIPEASYQPSNYPDDHYQSYYDTFKKRTLKKGGPVESSSIASTNRNETVWDQYEWSIYRRPHMNERAFGGTLRSTKDTSNATLNRSDRAEVASQTVEADIIRPDTPPIDYDAFENMKVNAGKNGGPSTSTPNNRMPVY</sequence>
<dbReference type="PANTHER" id="PTHR21219">
    <property type="entry name" value="FI19613P1"/>
    <property type="match status" value="1"/>
</dbReference>
<keyword evidence="4" id="KW-1185">Reference proteome</keyword>
<reference evidence="3 4" key="1">
    <citation type="journal article" date="2017" name="Curr. Biol.">
        <title>Genome architecture and evolution of a unichromosomal asexual nematode.</title>
        <authorList>
            <person name="Fradin H."/>
            <person name="Zegar C."/>
            <person name="Gutwein M."/>
            <person name="Lucas J."/>
            <person name="Kovtun M."/>
            <person name="Corcoran D."/>
            <person name="Baugh L.R."/>
            <person name="Kiontke K."/>
            <person name="Gunsalus K."/>
            <person name="Fitch D.H."/>
            <person name="Piano F."/>
        </authorList>
    </citation>
    <scope>NUCLEOTIDE SEQUENCE [LARGE SCALE GENOMIC DNA]</scope>
    <source>
        <strain evidence="3">PF1309</strain>
    </source>
</reference>
<dbReference type="STRING" id="2018661.A0A2A2L5J3"/>
<comment type="caution">
    <text evidence="3">The sequence shown here is derived from an EMBL/GenBank/DDBJ whole genome shotgun (WGS) entry which is preliminary data.</text>
</comment>
<organism evidence="3 4">
    <name type="scientific">Diploscapter pachys</name>
    <dbReference type="NCBI Taxonomy" id="2018661"/>
    <lineage>
        <taxon>Eukaryota</taxon>
        <taxon>Metazoa</taxon>
        <taxon>Ecdysozoa</taxon>
        <taxon>Nematoda</taxon>
        <taxon>Chromadorea</taxon>
        <taxon>Rhabditida</taxon>
        <taxon>Rhabditina</taxon>
        <taxon>Rhabditomorpha</taxon>
        <taxon>Rhabditoidea</taxon>
        <taxon>Rhabditidae</taxon>
        <taxon>Diploscapter</taxon>
    </lineage>
</organism>
<name>A0A2A2L5J3_9BILA</name>
<dbReference type="Proteomes" id="UP000218231">
    <property type="component" value="Unassembled WGS sequence"/>
</dbReference>
<accession>A0A2A2L5J3</accession>
<dbReference type="EMBL" id="LIAE01007179">
    <property type="protein sequence ID" value="PAV81413.1"/>
    <property type="molecule type" value="Genomic_DNA"/>
</dbReference>
<dbReference type="SMART" id="SM00462">
    <property type="entry name" value="PTB"/>
    <property type="match status" value="1"/>
</dbReference>
<evidence type="ECO:0000313" key="3">
    <source>
        <dbReference type="EMBL" id="PAV81413.1"/>
    </source>
</evidence>
<evidence type="ECO:0000256" key="1">
    <source>
        <dbReference type="SAM" id="MobiDB-lite"/>
    </source>
</evidence>
<feature type="compositionally biased region" description="Polar residues" evidence="1">
    <location>
        <begin position="543"/>
        <end position="556"/>
    </location>
</feature>
<feature type="compositionally biased region" description="Basic and acidic residues" evidence="1">
    <location>
        <begin position="193"/>
        <end position="220"/>
    </location>
</feature>
<protein>
    <recommendedName>
        <fullName evidence="2">PID domain-containing protein</fullName>
    </recommendedName>
</protein>
<feature type="region of interest" description="Disordered" evidence="1">
    <location>
        <begin position="535"/>
        <end position="556"/>
    </location>
</feature>
<dbReference type="OrthoDB" id="10007483at2759"/>
<feature type="region of interest" description="Disordered" evidence="1">
    <location>
        <begin position="175"/>
        <end position="243"/>
    </location>
</feature>
<gene>
    <name evidence="3" type="ORF">WR25_22226</name>
</gene>
<proteinExistence type="predicted"/>
<feature type="domain" description="PID" evidence="2">
    <location>
        <begin position="3"/>
        <end position="171"/>
    </location>
</feature>
<evidence type="ECO:0000259" key="2">
    <source>
        <dbReference type="SMART" id="SM00462"/>
    </source>
</evidence>
<dbReference type="AlphaFoldDB" id="A0A2A2L5J3"/>
<dbReference type="PANTHER" id="PTHR21219:SF3">
    <property type="entry name" value="FI19613P1"/>
    <property type="match status" value="1"/>
</dbReference>
<dbReference type="InterPro" id="IPR006020">
    <property type="entry name" value="PTB/PI_dom"/>
</dbReference>